<gene>
    <name evidence="6" type="ORF">GSH16_01375</name>
</gene>
<proteinExistence type="predicted"/>
<feature type="transmembrane region" description="Helical" evidence="5">
    <location>
        <begin position="68"/>
        <end position="96"/>
    </location>
</feature>
<evidence type="ECO:0000256" key="5">
    <source>
        <dbReference type="SAM" id="Phobius"/>
    </source>
</evidence>
<comment type="subcellular location">
    <subcellularLocation>
        <location evidence="1">Membrane</location>
        <topology evidence="1">Multi-pass membrane protein</topology>
    </subcellularLocation>
</comment>
<protein>
    <recommendedName>
        <fullName evidence="8">CysZ protein</fullName>
    </recommendedName>
</protein>
<reference evidence="6 7" key="1">
    <citation type="submission" date="2019-12" db="EMBL/GenBank/DDBJ databases">
        <title>Strain KN286 was isolated from seawater, which was collected from Caroline Seamount in the tropical western Pacific.</title>
        <authorList>
            <person name="Wang Q."/>
        </authorList>
    </citation>
    <scope>NUCLEOTIDE SEQUENCE [LARGE SCALE GENOMIC DNA]</scope>
    <source>
        <strain evidence="6 7">KN286</strain>
    </source>
</reference>
<evidence type="ECO:0000256" key="1">
    <source>
        <dbReference type="ARBA" id="ARBA00004141"/>
    </source>
</evidence>
<dbReference type="Pfam" id="PF07264">
    <property type="entry name" value="EI24"/>
    <property type="match status" value="1"/>
</dbReference>
<comment type="caution">
    <text evidence="6">The sequence shown here is derived from an EMBL/GenBank/DDBJ whole genome shotgun (WGS) entry which is preliminary data.</text>
</comment>
<evidence type="ECO:0000256" key="3">
    <source>
        <dbReference type="ARBA" id="ARBA00022989"/>
    </source>
</evidence>
<dbReference type="Proteomes" id="UP000436016">
    <property type="component" value="Unassembled WGS sequence"/>
</dbReference>
<keyword evidence="4 5" id="KW-0472">Membrane</keyword>
<evidence type="ECO:0000313" key="6">
    <source>
        <dbReference type="EMBL" id="MXU64080.1"/>
    </source>
</evidence>
<accession>A0A6B0TI41</accession>
<keyword evidence="2 5" id="KW-0812">Transmembrane</keyword>
<evidence type="ECO:0000313" key="7">
    <source>
        <dbReference type="Proteomes" id="UP000436016"/>
    </source>
</evidence>
<name>A0A6B0TI41_9RHOB</name>
<evidence type="ECO:0008006" key="8">
    <source>
        <dbReference type="Google" id="ProtNLM"/>
    </source>
</evidence>
<keyword evidence="3 5" id="KW-1133">Transmembrane helix</keyword>
<dbReference type="InterPro" id="IPR059112">
    <property type="entry name" value="CysZ/EI24"/>
</dbReference>
<feature type="transmembrane region" description="Helical" evidence="5">
    <location>
        <begin position="192"/>
        <end position="220"/>
    </location>
</feature>
<organism evidence="6 7">
    <name type="scientific">Oceanomicrobium pacificus</name>
    <dbReference type="NCBI Taxonomy" id="2692916"/>
    <lineage>
        <taxon>Bacteria</taxon>
        <taxon>Pseudomonadati</taxon>
        <taxon>Pseudomonadota</taxon>
        <taxon>Alphaproteobacteria</taxon>
        <taxon>Rhodobacterales</taxon>
        <taxon>Paracoccaceae</taxon>
        <taxon>Oceanomicrobium</taxon>
    </lineage>
</organism>
<sequence>MSLIDDLGRAIGQLGDPKFTRVLWRSLAITLAVLVAAFFGMNWIIGALLPDTITLPWVGEVGFLDGAISGVAMVALLAASAFLMFPVASVVIGFFLEDIAGAVEEKHYPALPPADPLPWSDTLIDAAKFLLLMILANAVALVIYLVSTIFAPVIFYIVNGLLLGREYFQLVAARRLGMVQATVLRKQHFAQIWLTGIVMAVPLSIPVVNLLVPLLGVAVFTHQFHRLAAGGAGRGVSPSG</sequence>
<feature type="transmembrane region" description="Helical" evidence="5">
    <location>
        <begin position="27"/>
        <end position="48"/>
    </location>
</feature>
<dbReference type="RefSeq" id="WP_328803131.1">
    <property type="nucleotide sequence ID" value="NZ_WUWG01000001.1"/>
</dbReference>
<keyword evidence="7" id="KW-1185">Reference proteome</keyword>
<evidence type="ECO:0000256" key="2">
    <source>
        <dbReference type="ARBA" id="ARBA00022692"/>
    </source>
</evidence>
<feature type="transmembrane region" description="Helical" evidence="5">
    <location>
        <begin position="129"/>
        <end position="158"/>
    </location>
</feature>
<dbReference type="AlphaFoldDB" id="A0A6B0TI41"/>
<dbReference type="EMBL" id="WUWG01000001">
    <property type="protein sequence ID" value="MXU64080.1"/>
    <property type="molecule type" value="Genomic_DNA"/>
</dbReference>
<evidence type="ECO:0000256" key="4">
    <source>
        <dbReference type="ARBA" id="ARBA00023136"/>
    </source>
</evidence>